<keyword evidence="1" id="KW-1133">Transmembrane helix</keyword>
<proteinExistence type="predicted"/>
<evidence type="ECO:0000256" key="1">
    <source>
        <dbReference type="SAM" id="Phobius"/>
    </source>
</evidence>
<accession>A0A1M6LKX4</accession>
<dbReference type="Proteomes" id="UP000184185">
    <property type="component" value="Unassembled WGS sequence"/>
</dbReference>
<gene>
    <name evidence="2" type="ORF">SAMN02745725_03130</name>
</gene>
<protein>
    <submittedName>
        <fullName evidence="2">Uncharacterized protein</fullName>
    </submittedName>
</protein>
<organism evidence="2 3">
    <name type="scientific">Pseudobutyrivibrio xylanivorans DSM 14809</name>
    <dbReference type="NCBI Taxonomy" id="1123012"/>
    <lineage>
        <taxon>Bacteria</taxon>
        <taxon>Bacillati</taxon>
        <taxon>Bacillota</taxon>
        <taxon>Clostridia</taxon>
        <taxon>Lachnospirales</taxon>
        <taxon>Lachnospiraceae</taxon>
        <taxon>Pseudobutyrivibrio</taxon>
    </lineage>
</organism>
<sequence>MKRTFKPFFRKRVIGFLSAVIPLAFVFMSRVMHYNYVSNYIDSKKMVLSMSITILVLFVLIILLGAKKIIVSDENIQERSFFHKRIFRYREIDNCIYDSSQKKIMMFINGKVRIIKIVNYDYESVLKELRQHIVIESFYSE</sequence>
<keyword evidence="1" id="KW-0812">Transmembrane</keyword>
<evidence type="ECO:0000313" key="2">
    <source>
        <dbReference type="EMBL" id="SHJ71866.1"/>
    </source>
</evidence>
<feature type="transmembrane region" description="Helical" evidence="1">
    <location>
        <begin position="46"/>
        <end position="66"/>
    </location>
</feature>
<dbReference type="RefSeq" id="WP_072919692.1">
    <property type="nucleotide sequence ID" value="NZ_FQYQ01000047.1"/>
</dbReference>
<keyword evidence="1" id="KW-0472">Membrane</keyword>
<reference evidence="2 3" key="1">
    <citation type="submission" date="2016-11" db="EMBL/GenBank/DDBJ databases">
        <authorList>
            <person name="Jaros S."/>
            <person name="Januszkiewicz K."/>
            <person name="Wedrychowicz H."/>
        </authorList>
    </citation>
    <scope>NUCLEOTIDE SEQUENCE [LARGE SCALE GENOMIC DNA]</scope>
    <source>
        <strain evidence="2 3">DSM 14809</strain>
    </source>
</reference>
<dbReference type="EMBL" id="FQYQ01000047">
    <property type="protein sequence ID" value="SHJ71866.1"/>
    <property type="molecule type" value="Genomic_DNA"/>
</dbReference>
<keyword evidence="3" id="KW-1185">Reference proteome</keyword>
<feature type="transmembrane region" description="Helical" evidence="1">
    <location>
        <begin position="12"/>
        <end position="34"/>
    </location>
</feature>
<name>A0A1M6LKX4_PSEXY</name>
<evidence type="ECO:0000313" key="3">
    <source>
        <dbReference type="Proteomes" id="UP000184185"/>
    </source>
</evidence>
<dbReference type="AlphaFoldDB" id="A0A1M6LKX4"/>